<dbReference type="PANTHER" id="PTHR48078:SF6">
    <property type="entry name" value="L-THREONINE DEHYDRATASE CATABOLIC TDCB"/>
    <property type="match status" value="1"/>
</dbReference>
<gene>
    <name evidence="5" type="ORF">J2Z21_001250</name>
</gene>
<dbReference type="EMBL" id="JAGGLP010000002">
    <property type="protein sequence ID" value="MBP2048326.1"/>
    <property type="molecule type" value="Genomic_DNA"/>
</dbReference>
<keyword evidence="6" id="KW-1185">Reference proteome</keyword>
<dbReference type="Proteomes" id="UP001519309">
    <property type="component" value="Unassembled WGS sequence"/>
</dbReference>
<organism evidence="5 6">
    <name type="scientific">Streptomyces griseochromogenes</name>
    <dbReference type="NCBI Taxonomy" id="68214"/>
    <lineage>
        <taxon>Bacteria</taxon>
        <taxon>Bacillati</taxon>
        <taxon>Actinomycetota</taxon>
        <taxon>Actinomycetes</taxon>
        <taxon>Kitasatosporales</taxon>
        <taxon>Streptomycetaceae</taxon>
        <taxon>Streptomyces</taxon>
    </lineage>
</organism>
<dbReference type="Gene3D" id="3.40.50.1100">
    <property type="match status" value="2"/>
</dbReference>
<dbReference type="GO" id="GO:0004794">
    <property type="term" value="F:threonine deaminase activity"/>
    <property type="evidence" value="ECO:0007669"/>
    <property type="project" value="UniProtKB-EC"/>
</dbReference>
<name>A0ABS4LLQ2_9ACTN</name>
<dbReference type="InterPro" id="IPR001926">
    <property type="entry name" value="TrpB-like_PALP"/>
</dbReference>
<dbReference type="InterPro" id="IPR036052">
    <property type="entry name" value="TrpB-like_PALP_sf"/>
</dbReference>
<evidence type="ECO:0000256" key="3">
    <source>
        <dbReference type="ARBA" id="ARBA00023239"/>
    </source>
</evidence>
<evidence type="ECO:0000256" key="2">
    <source>
        <dbReference type="ARBA" id="ARBA00022898"/>
    </source>
</evidence>
<protein>
    <submittedName>
        <fullName evidence="5">Threonine dehydratase</fullName>
        <ecNumber evidence="5">4.3.1.19</ecNumber>
    </submittedName>
</protein>
<evidence type="ECO:0000313" key="5">
    <source>
        <dbReference type="EMBL" id="MBP2048326.1"/>
    </source>
</evidence>
<dbReference type="InterPro" id="IPR050147">
    <property type="entry name" value="Ser/Thr_Dehydratase"/>
</dbReference>
<dbReference type="EC" id="4.3.1.19" evidence="5"/>
<evidence type="ECO:0000256" key="1">
    <source>
        <dbReference type="ARBA" id="ARBA00001933"/>
    </source>
</evidence>
<evidence type="ECO:0000313" key="6">
    <source>
        <dbReference type="Proteomes" id="UP001519309"/>
    </source>
</evidence>
<proteinExistence type="predicted"/>
<accession>A0ABS4LLQ2</accession>
<keyword evidence="2" id="KW-0663">Pyridoxal phosphate</keyword>
<dbReference type="PANTHER" id="PTHR48078">
    <property type="entry name" value="THREONINE DEHYDRATASE, MITOCHONDRIAL-RELATED"/>
    <property type="match status" value="1"/>
</dbReference>
<sequence length="345" mass="35275">MSQRSGDVFMSVGANAVTFAGQPPLLSHDGVHDARRRIAGRVVHTPVVRSEELEGLAGARLWLKAENLQRGGSFKMRGALLAVERLAGAKSPGVVAQSTGNHAIAVALAAAQYGLAAVLVLPTDAAPAKVTRIRDTGAEVIQVGTTLAERIAVVEELKHTRGLDEIDPYQNPDVVAGQATATVDLLHQVDAADGRLDAVVLPVGGGSALAGACLATTGQDIDVYGAEPSAVPALTAALQAGGPVTVDARPTIADGLRPDRIGQLPYDLAHDTVAGVFTIEESAIAQALRLVLVHARLLIEPAAATAVAGALRLAADGQARDIGVLVSGGNVDTSLVASLLDHRPA</sequence>
<dbReference type="SUPFAM" id="SSF53686">
    <property type="entry name" value="Tryptophan synthase beta subunit-like PLP-dependent enzymes"/>
    <property type="match status" value="1"/>
</dbReference>
<comment type="caution">
    <text evidence="5">The sequence shown here is derived from an EMBL/GenBank/DDBJ whole genome shotgun (WGS) entry which is preliminary data.</text>
</comment>
<dbReference type="Pfam" id="PF00291">
    <property type="entry name" value="PALP"/>
    <property type="match status" value="1"/>
</dbReference>
<keyword evidence="3 5" id="KW-0456">Lyase</keyword>
<evidence type="ECO:0000259" key="4">
    <source>
        <dbReference type="Pfam" id="PF00291"/>
    </source>
</evidence>
<dbReference type="RefSeq" id="WP_159399893.1">
    <property type="nucleotide sequence ID" value="NZ_CP016279.1"/>
</dbReference>
<reference evidence="5 6" key="1">
    <citation type="submission" date="2021-03" db="EMBL/GenBank/DDBJ databases">
        <title>Genomic Encyclopedia of Type Strains, Phase IV (KMG-IV): sequencing the most valuable type-strain genomes for metagenomic binning, comparative biology and taxonomic classification.</title>
        <authorList>
            <person name="Goeker M."/>
        </authorList>
    </citation>
    <scope>NUCLEOTIDE SEQUENCE [LARGE SCALE GENOMIC DNA]</scope>
    <source>
        <strain evidence="5 6">DSM 40499</strain>
    </source>
</reference>
<comment type="cofactor">
    <cofactor evidence="1">
        <name>pyridoxal 5'-phosphate</name>
        <dbReference type="ChEBI" id="CHEBI:597326"/>
    </cofactor>
</comment>
<feature type="domain" description="Tryptophan synthase beta chain-like PALP" evidence="4">
    <location>
        <begin position="43"/>
        <end position="328"/>
    </location>
</feature>